<name>A0A939G273_9BACT</name>
<proteinExistence type="predicted"/>
<gene>
    <name evidence="1" type="ORF">J2I48_02310</name>
</gene>
<evidence type="ECO:0000313" key="1">
    <source>
        <dbReference type="EMBL" id="MBO0929803.1"/>
    </source>
</evidence>
<sequence>MWYFILKQDDLRSEPYRALQKQASLTEVEPFNEPFDNLVVFTVDNYATFVDALDLEGLRYDVVNERPTRDALLARLRSE</sequence>
<accession>A0A939G273</accession>
<evidence type="ECO:0000313" key="2">
    <source>
        <dbReference type="Proteomes" id="UP000664795"/>
    </source>
</evidence>
<dbReference type="RefSeq" id="WP_207333776.1">
    <property type="nucleotide sequence ID" value="NZ_JAFMYU010000002.1"/>
</dbReference>
<organism evidence="1 2">
    <name type="scientific">Fibrella aquatilis</name>
    <dbReference type="NCBI Taxonomy" id="2817059"/>
    <lineage>
        <taxon>Bacteria</taxon>
        <taxon>Pseudomonadati</taxon>
        <taxon>Bacteroidota</taxon>
        <taxon>Cytophagia</taxon>
        <taxon>Cytophagales</taxon>
        <taxon>Spirosomataceae</taxon>
        <taxon>Fibrella</taxon>
    </lineage>
</organism>
<comment type="caution">
    <text evidence="1">The sequence shown here is derived from an EMBL/GenBank/DDBJ whole genome shotgun (WGS) entry which is preliminary data.</text>
</comment>
<dbReference type="AlphaFoldDB" id="A0A939G273"/>
<protein>
    <submittedName>
        <fullName evidence="1">Uncharacterized protein</fullName>
    </submittedName>
</protein>
<dbReference type="EMBL" id="JAFMYU010000002">
    <property type="protein sequence ID" value="MBO0929803.1"/>
    <property type="molecule type" value="Genomic_DNA"/>
</dbReference>
<dbReference type="Proteomes" id="UP000664795">
    <property type="component" value="Unassembled WGS sequence"/>
</dbReference>
<keyword evidence="2" id="KW-1185">Reference proteome</keyword>
<reference evidence="1 2" key="1">
    <citation type="submission" date="2021-03" db="EMBL/GenBank/DDBJ databases">
        <title>Fibrella sp. HMF5036 genome sequencing and assembly.</title>
        <authorList>
            <person name="Kang H."/>
            <person name="Kim H."/>
            <person name="Bae S."/>
            <person name="Joh K."/>
        </authorList>
    </citation>
    <scope>NUCLEOTIDE SEQUENCE [LARGE SCALE GENOMIC DNA]</scope>
    <source>
        <strain evidence="1 2">HMF5036</strain>
    </source>
</reference>